<sequence>MALFTFNSAVDFRAELGAIDALAAGDVDGVIYDELFGLPVSLTTTFADFGAPGTTLEVVYSYLTDTTSFTVSGGAEYQFVMLGEYGIAGGYALQAGIAGISGYTPDYISIDPGSVVRAFGTRDEMLGEGRLIGAGGRDKIELEQALPGGDGLGAAGRSFGMGGYGDDILKAAVLLATLKGQGGDDTLVAEFGRVAMFGGTGADDFIADNGFWDDFGTVEQASERTRAAIRDFDGTEDAFVFASVDSTMPAGSAPVRESLADRFGAGDLSTLANFTDDGVAYKFNQNGAGDAVLVRKGTDGDGRSYDEKVTFKNLALADIDRADVFLQDYHADTYEFF</sequence>
<accession>A0A6L5YX76</accession>
<dbReference type="AlphaFoldDB" id="A0A6L5YX76"/>
<dbReference type="InterPro" id="IPR011049">
    <property type="entry name" value="Serralysin-like_metalloprot_C"/>
</dbReference>
<dbReference type="RefSeq" id="WP_154445407.1">
    <property type="nucleotide sequence ID" value="NZ_WIND01000002.1"/>
</dbReference>
<evidence type="ECO:0000313" key="2">
    <source>
        <dbReference type="Proteomes" id="UP000474957"/>
    </source>
</evidence>
<dbReference type="SUPFAM" id="SSF51120">
    <property type="entry name" value="beta-Roll"/>
    <property type="match status" value="1"/>
</dbReference>
<evidence type="ECO:0000313" key="1">
    <source>
        <dbReference type="EMBL" id="MSU88941.1"/>
    </source>
</evidence>
<reference evidence="1 2" key="1">
    <citation type="submission" date="2019-10" db="EMBL/GenBank/DDBJ databases">
        <title>Cognatihalovulum marinum gen. nov. sp. nov., a new member of the family Rhodobacteraceae isolated from deep seawater of the Northwest Indian Ocean.</title>
        <authorList>
            <person name="Ruan C."/>
            <person name="Wang J."/>
            <person name="Zheng X."/>
            <person name="Song L."/>
            <person name="Zhu Y."/>
            <person name="Huang Y."/>
            <person name="Lu Z."/>
            <person name="Du W."/>
            <person name="Huang L."/>
            <person name="Dai X."/>
        </authorList>
    </citation>
    <scope>NUCLEOTIDE SEQUENCE [LARGE SCALE GENOMIC DNA]</scope>
    <source>
        <strain evidence="1 2">2CG4</strain>
    </source>
</reference>
<proteinExistence type="predicted"/>
<organism evidence="1 2">
    <name type="scientific">Halovulum marinum</name>
    <dbReference type="NCBI Taxonomy" id="2662447"/>
    <lineage>
        <taxon>Bacteria</taxon>
        <taxon>Pseudomonadati</taxon>
        <taxon>Pseudomonadota</taxon>
        <taxon>Alphaproteobacteria</taxon>
        <taxon>Rhodobacterales</taxon>
        <taxon>Paracoccaceae</taxon>
        <taxon>Halovulum</taxon>
    </lineage>
</organism>
<dbReference type="PRINTS" id="PR00313">
    <property type="entry name" value="CABNDNGRPT"/>
</dbReference>
<name>A0A6L5YX76_9RHOB</name>
<dbReference type="EMBL" id="WIND01000002">
    <property type="protein sequence ID" value="MSU88941.1"/>
    <property type="molecule type" value="Genomic_DNA"/>
</dbReference>
<comment type="caution">
    <text evidence="1">The sequence shown here is derived from an EMBL/GenBank/DDBJ whole genome shotgun (WGS) entry which is preliminary data.</text>
</comment>
<gene>
    <name evidence="1" type="ORF">GE300_04795</name>
</gene>
<protein>
    <submittedName>
        <fullName evidence="1">Uncharacterized protein</fullName>
    </submittedName>
</protein>
<dbReference type="Proteomes" id="UP000474957">
    <property type="component" value="Unassembled WGS sequence"/>
</dbReference>
<keyword evidence="2" id="KW-1185">Reference proteome</keyword>